<protein>
    <submittedName>
        <fullName evidence="1">Uncharacterized protein</fullName>
    </submittedName>
</protein>
<evidence type="ECO:0000313" key="2">
    <source>
        <dbReference type="Proteomes" id="UP001163603"/>
    </source>
</evidence>
<comment type="caution">
    <text evidence="1">The sequence shown here is derived from an EMBL/GenBank/DDBJ whole genome shotgun (WGS) entry which is preliminary data.</text>
</comment>
<dbReference type="Proteomes" id="UP001163603">
    <property type="component" value="Chromosome 7"/>
</dbReference>
<keyword evidence="2" id="KW-1185">Reference proteome</keyword>
<organism evidence="1 2">
    <name type="scientific">Pistacia integerrima</name>
    <dbReference type="NCBI Taxonomy" id="434235"/>
    <lineage>
        <taxon>Eukaryota</taxon>
        <taxon>Viridiplantae</taxon>
        <taxon>Streptophyta</taxon>
        <taxon>Embryophyta</taxon>
        <taxon>Tracheophyta</taxon>
        <taxon>Spermatophyta</taxon>
        <taxon>Magnoliopsida</taxon>
        <taxon>eudicotyledons</taxon>
        <taxon>Gunneridae</taxon>
        <taxon>Pentapetalae</taxon>
        <taxon>rosids</taxon>
        <taxon>malvids</taxon>
        <taxon>Sapindales</taxon>
        <taxon>Anacardiaceae</taxon>
        <taxon>Pistacia</taxon>
    </lineage>
</organism>
<accession>A0ACC0YGE5</accession>
<reference evidence="2" key="1">
    <citation type="journal article" date="2023" name="G3 (Bethesda)">
        <title>Genome assembly and association tests identify interacting loci associated with vigor, precocity, and sex in interspecific pistachio rootstocks.</title>
        <authorList>
            <person name="Palmer W."/>
            <person name="Jacygrad E."/>
            <person name="Sagayaradj S."/>
            <person name="Cavanaugh K."/>
            <person name="Han R."/>
            <person name="Bertier L."/>
            <person name="Beede B."/>
            <person name="Kafkas S."/>
            <person name="Golino D."/>
            <person name="Preece J."/>
            <person name="Michelmore R."/>
        </authorList>
    </citation>
    <scope>NUCLEOTIDE SEQUENCE [LARGE SCALE GENOMIC DNA]</scope>
</reference>
<gene>
    <name evidence="1" type="ORF">Pint_25718</name>
</gene>
<dbReference type="EMBL" id="CM047742">
    <property type="protein sequence ID" value="KAJ0035478.1"/>
    <property type="molecule type" value="Genomic_DNA"/>
</dbReference>
<proteinExistence type="predicted"/>
<evidence type="ECO:0000313" key="1">
    <source>
        <dbReference type="EMBL" id="KAJ0035478.1"/>
    </source>
</evidence>
<sequence>MLEESLYVTYEEVPEELKKLIFQNLKDKAAKRTRVTENQATQVEEPTSSRKSEGIPDFGEDLSKRILFWHFITELSYYIDKSHIKSDPNIHFRKYPNSNNEVDTLVDTFQTMRSEGKKGRNEMLTYLDEHGLGDNKKGVLRDAYSFMKRMNEPDQVLFLIYFN</sequence>
<name>A0ACC0YGE5_9ROSI</name>